<evidence type="ECO:0000313" key="1">
    <source>
        <dbReference type="EMBL" id="AHY41707.1"/>
    </source>
</evidence>
<dbReference type="Gene3D" id="6.10.280.50">
    <property type="match status" value="1"/>
</dbReference>
<sequence>MHVEHHPLIKDFPEKREQLQKLRQEDPAFARKADEYEALDKRICRVEDGVETLDDSALNALKQERVAMKDDIARDIKRASGSCCGGCCG</sequence>
<dbReference type="EMBL" id="CP007509">
    <property type="protein sequence ID" value="AHY41707.1"/>
    <property type="molecule type" value="Genomic_DNA"/>
</dbReference>
<dbReference type="Proteomes" id="UP000025238">
    <property type="component" value="Chromosome"/>
</dbReference>
<name>A0A023WNB8_STUST</name>
<protein>
    <submittedName>
        <fullName evidence="1">Uncharacterized protein</fullName>
    </submittedName>
</protein>
<dbReference type="PATRIC" id="fig|316.104.peg.736"/>
<proteinExistence type="predicted"/>
<dbReference type="AlphaFoldDB" id="A0A023WNB8"/>
<dbReference type="GeneID" id="75213532"/>
<dbReference type="InterPro" id="IPR007420">
    <property type="entry name" value="DUF465"/>
</dbReference>
<dbReference type="InterPro" id="IPR038444">
    <property type="entry name" value="DUF465_sf"/>
</dbReference>
<reference evidence="1 2" key="1">
    <citation type="submission" date="2014-03" db="EMBL/GenBank/DDBJ databases">
        <title>Complete genome sequence of Pseudomonas stutzeri 19SMN4.</title>
        <authorList>
            <person name="Brunet-Galmes I."/>
            <person name="Nogales B."/>
            <person name="Busquets A."/>
            <person name="Pena A."/>
            <person name="Gomila M."/>
            <person name="Garcia-Valdes E."/>
            <person name="Lalucat J."/>
            <person name="Bennasar A."/>
            <person name="Bosch R."/>
        </authorList>
    </citation>
    <scope>NUCLEOTIDE SEQUENCE [LARGE SCALE GENOMIC DNA]</scope>
    <source>
        <strain evidence="1 2">19SMN4</strain>
    </source>
</reference>
<gene>
    <name evidence="1" type="ORF">UIB01_04200</name>
</gene>
<accession>A0A023WNB8</accession>
<dbReference type="KEGG" id="pstu:UIB01_04200"/>
<dbReference type="RefSeq" id="WP_003281602.1">
    <property type="nucleotide sequence ID" value="NZ_CP036186.1"/>
</dbReference>
<dbReference type="Pfam" id="PF04325">
    <property type="entry name" value="DUF465"/>
    <property type="match status" value="1"/>
</dbReference>
<evidence type="ECO:0000313" key="2">
    <source>
        <dbReference type="Proteomes" id="UP000025238"/>
    </source>
</evidence>
<organism evidence="1 2">
    <name type="scientific">Stutzerimonas stutzeri</name>
    <name type="common">Pseudomonas stutzeri</name>
    <dbReference type="NCBI Taxonomy" id="316"/>
    <lineage>
        <taxon>Bacteria</taxon>
        <taxon>Pseudomonadati</taxon>
        <taxon>Pseudomonadota</taxon>
        <taxon>Gammaproteobacteria</taxon>
        <taxon>Pseudomonadales</taxon>
        <taxon>Pseudomonadaceae</taxon>
        <taxon>Stutzerimonas</taxon>
    </lineage>
</organism>